<dbReference type="Proteomes" id="UP000037393">
    <property type="component" value="Unassembled WGS sequence"/>
</dbReference>
<dbReference type="RefSeq" id="WP_049857280.1">
    <property type="nucleotide sequence ID" value="NZ_JNGI01000067.1"/>
</dbReference>
<accession>A0A0L0GV98</accession>
<name>A0A0L0GV98_9ENTR</name>
<sequence length="150" mass="15884">MPDRIISPVFSLALLLHESASLWLLLLAAVLPGVCLWLALRPVWWSRRAGWRVVLRHAGWHWLVPVMLLGGGVLLLAVPSREETDTRPGGAALYDEGEDGPADTRCDHPELSGVALSAACGGDVPPAPVPGQAVQTTGEPTHGGSRAGKH</sequence>
<comment type="caution">
    <text evidence="3">The sequence shown here is derived from an EMBL/GenBank/DDBJ whole genome shotgun (WGS) entry which is preliminary data.</text>
</comment>
<organism evidence="3 4">
    <name type="scientific">Trabulsiella odontotermitis</name>
    <dbReference type="NCBI Taxonomy" id="379893"/>
    <lineage>
        <taxon>Bacteria</taxon>
        <taxon>Pseudomonadati</taxon>
        <taxon>Pseudomonadota</taxon>
        <taxon>Gammaproteobacteria</taxon>
        <taxon>Enterobacterales</taxon>
        <taxon>Enterobacteriaceae</taxon>
        <taxon>Trabulsiella</taxon>
    </lineage>
</organism>
<keyword evidence="2" id="KW-0472">Membrane</keyword>
<dbReference type="EMBL" id="JNGI01000067">
    <property type="protein sequence ID" value="KNC92912.1"/>
    <property type="molecule type" value="Genomic_DNA"/>
</dbReference>
<evidence type="ECO:0000256" key="1">
    <source>
        <dbReference type="SAM" id="MobiDB-lite"/>
    </source>
</evidence>
<dbReference type="AlphaFoldDB" id="A0A0L0GV98"/>
<evidence type="ECO:0000313" key="3">
    <source>
        <dbReference type="EMBL" id="KNC92912.1"/>
    </source>
</evidence>
<feature type="compositionally biased region" description="Low complexity" evidence="1">
    <location>
        <begin position="122"/>
        <end position="134"/>
    </location>
</feature>
<gene>
    <name evidence="3" type="ORF">GM31_21525</name>
</gene>
<feature type="region of interest" description="Disordered" evidence="1">
    <location>
        <begin position="122"/>
        <end position="150"/>
    </location>
</feature>
<feature type="transmembrane region" description="Helical" evidence="2">
    <location>
        <begin position="60"/>
        <end position="78"/>
    </location>
</feature>
<protein>
    <submittedName>
        <fullName evidence="3">Uncharacterized protein</fullName>
    </submittedName>
</protein>
<feature type="region of interest" description="Disordered" evidence="1">
    <location>
        <begin position="81"/>
        <end position="107"/>
    </location>
</feature>
<keyword evidence="2" id="KW-1133">Transmembrane helix</keyword>
<keyword evidence="2" id="KW-0812">Transmembrane</keyword>
<proteinExistence type="predicted"/>
<dbReference type="PATRIC" id="fig|379893.4.peg.4365"/>
<reference evidence="3 4" key="1">
    <citation type="journal article" date="2015" name="Appl. Environ. Microbiol.">
        <title>The Enterobacterium Trabulsiella odontotermitis Presents Novel Adaptations Related to Its Association with Fungus-Growing Termites.</title>
        <authorList>
            <person name="Sapountzis P."/>
            <person name="Gruntjes T."/>
            <person name="Otani S."/>
            <person name="Estevez J."/>
            <person name="da Costa R.R."/>
            <person name="Plunkett G.3rd."/>
            <person name="Perna N.T."/>
            <person name="Poulsen M."/>
        </authorList>
    </citation>
    <scope>NUCLEOTIDE SEQUENCE [LARGE SCALE GENOMIC DNA]</scope>
    <source>
        <strain evidence="3 4">12</strain>
    </source>
</reference>
<feature type="transmembrane region" description="Helical" evidence="2">
    <location>
        <begin position="20"/>
        <end position="40"/>
    </location>
</feature>
<evidence type="ECO:0000256" key="2">
    <source>
        <dbReference type="SAM" id="Phobius"/>
    </source>
</evidence>
<evidence type="ECO:0000313" key="4">
    <source>
        <dbReference type="Proteomes" id="UP000037393"/>
    </source>
</evidence>
<keyword evidence="4" id="KW-1185">Reference proteome</keyword>